<dbReference type="PANTHER" id="PTHR43404">
    <property type="entry name" value="LIPOPOLYSACCHARIDE CHOLINEPHOSPHOTRANSFERASE LICD"/>
    <property type="match status" value="1"/>
</dbReference>
<dbReference type="Pfam" id="PF04991">
    <property type="entry name" value="LicD"/>
    <property type="match status" value="1"/>
</dbReference>
<accession>A0A385ACF0</accession>
<organism evidence="2 3">
    <name type="scientific">Latilactobacillus curvatus</name>
    <name type="common">Lactobacillus curvatus</name>
    <dbReference type="NCBI Taxonomy" id="28038"/>
    <lineage>
        <taxon>Bacteria</taxon>
        <taxon>Bacillati</taxon>
        <taxon>Bacillota</taxon>
        <taxon>Bacilli</taxon>
        <taxon>Lactobacillales</taxon>
        <taxon>Lactobacillaceae</taxon>
        <taxon>Latilactobacillus</taxon>
    </lineage>
</organism>
<sequence length="269" mass="31920">MTDLEYIQDRELLMLKEVIRICDKYEIEYFALGGTLLGAVRHGGFIPWDDDLDIGLKRESYNRLTEILNVELNEPYSLHYYENDKNHIYPYIRIEDSRTILRRENTTNKTEQALWLDVFPLDTVPNGNIRYNWWKLKLTVLRGLRNLSCFKKLVNINKAYTGIRKFIVIIAQNINFEKILNTQYLLKKIDRVLSKKSNGEVLIGNPMGGHWFKEIFPKEYYDNTVLLKFEDLEIKCPAHYQQILTKMYGDYEKLPEVSKRNWHGTTLVD</sequence>
<evidence type="ECO:0000313" key="2">
    <source>
        <dbReference type="EMBL" id="AXN35349.1"/>
    </source>
</evidence>
<gene>
    <name evidence="2" type="ORF">DT351_02820</name>
</gene>
<dbReference type="InterPro" id="IPR052942">
    <property type="entry name" value="LPS_cholinephosphotransferase"/>
</dbReference>
<dbReference type="EMBL" id="CP031003">
    <property type="protein sequence ID" value="AXN35349.1"/>
    <property type="molecule type" value="Genomic_DNA"/>
</dbReference>
<evidence type="ECO:0000259" key="1">
    <source>
        <dbReference type="Pfam" id="PF04991"/>
    </source>
</evidence>
<reference evidence="2 3" key="1">
    <citation type="submission" date="2018-07" db="EMBL/GenBank/DDBJ databases">
        <title>Lactobacillus curvatus genome sequence.</title>
        <authorList>
            <person name="Prechtl R."/>
        </authorList>
    </citation>
    <scope>NUCLEOTIDE SEQUENCE [LARGE SCALE GENOMIC DNA]</scope>
    <source>
        <strain evidence="2 3">TMW 1.1928</strain>
    </source>
</reference>
<proteinExistence type="predicted"/>
<dbReference type="PANTHER" id="PTHR43404:SF2">
    <property type="entry name" value="LIPOPOLYSACCHARIDE CHOLINEPHOSPHOTRANSFERASE LICD"/>
    <property type="match status" value="1"/>
</dbReference>
<feature type="domain" description="LicD/FKTN/FKRP nucleotidyltransferase" evidence="1">
    <location>
        <begin position="22"/>
        <end position="249"/>
    </location>
</feature>
<protein>
    <submittedName>
        <fullName evidence="2">LicD family protein</fullName>
    </submittedName>
</protein>
<evidence type="ECO:0000313" key="3">
    <source>
        <dbReference type="Proteomes" id="UP000257607"/>
    </source>
</evidence>
<dbReference type="Proteomes" id="UP000257607">
    <property type="component" value="Chromosome"/>
</dbReference>
<dbReference type="RefSeq" id="WP_116843468.1">
    <property type="nucleotide sequence ID" value="NZ_CP031003.1"/>
</dbReference>
<dbReference type="InterPro" id="IPR007074">
    <property type="entry name" value="LicD/FKTN/FKRP_NTP_transf"/>
</dbReference>
<dbReference type="GO" id="GO:0009100">
    <property type="term" value="P:glycoprotein metabolic process"/>
    <property type="evidence" value="ECO:0007669"/>
    <property type="project" value="UniProtKB-ARBA"/>
</dbReference>
<dbReference type="AlphaFoldDB" id="A0A385ACF0"/>
<name>A0A385ACF0_LATCU</name>